<organism evidence="3 4">
    <name type="scientific">Choiromyces venosus 120613-1</name>
    <dbReference type="NCBI Taxonomy" id="1336337"/>
    <lineage>
        <taxon>Eukaryota</taxon>
        <taxon>Fungi</taxon>
        <taxon>Dikarya</taxon>
        <taxon>Ascomycota</taxon>
        <taxon>Pezizomycotina</taxon>
        <taxon>Pezizomycetes</taxon>
        <taxon>Pezizales</taxon>
        <taxon>Tuberaceae</taxon>
        <taxon>Choiromyces</taxon>
    </lineage>
</organism>
<keyword evidence="1" id="KW-0732">Signal</keyword>
<dbReference type="SUPFAM" id="SSF53474">
    <property type="entry name" value="alpha/beta-Hydrolases"/>
    <property type="match status" value="1"/>
</dbReference>
<feature type="domain" description="Peptidase S9 prolyl oligopeptidase catalytic" evidence="2">
    <location>
        <begin position="439"/>
        <end position="563"/>
    </location>
</feature>
<dbReference type="Gene3D" id="3.40.50.1820">
    <property type="entry name" value="alpha/beta hydrolase"/>
    <property type="match status" value="1"/>
</dbReference>
<dbReference type="GO" id="GO:0006508">
    <property type="term" value="P:proteolysis"/>
    <property type="evidence" value="ECO:0007669"/>
    <property type="project" value="InterPro"/>
</dbReference>
<dbReference type="InterPro" id="IPR001375">
    <property type="entry name" value="Peptidase_S9_cat"/>
</dbReference>
<keyword evidence="4" id="KW-1185">Reference proteome</keyword>
<gene>
    <name evidence="3" type="ORF">L873DRAFT_857978</name>
</gene>
<dbReference type="AlphaFoldDB" id="A0A3N4JSU7"/>
<dbReference type="InterPro" id="IPR029058">
    <property type="entry name" value="AB_hydrolase_fold"/>
</dbReference>
<accession>A0A3N4JSU7</accession>
<proteinExistence type="predicted"/>
<dbReference type="Proteomes" id="UP000276215">
    <property type="component" value="Unassembled WGS sequence"/>
</dbReference>
<evidence type="ECO:0000313" key="4">
    <source>
        <dbReference type="Proteomes" id="UP000276215"/>
    </source>
</evidence>
<protein>
    <recommendedName>
        <fullName evidence="2">Peptidase S9 prolyl oligopeptidase catalytic domain-containing protein</fullName>
    </recommendedName>
</protein>
<dbReference type="InterPro" id="IPR050955">
    <property type="entry name" value="Plant_Biomass_Hydrol_Est"/>
</dbReference>
<dbReference type="EMBL" id="ML120383">
    <property type="protein sequence ID" value="RPB00089.1"/>
    <property type="molecule type" value="Genomic_DNA"/>
</dbReference>
<sequence length="877" mass="96704">MFNDALSTFLLTMQLQTTLFPSLALSQCASQIALSSTWDLLGPFQIGTREAEWGADPLSFHGGFQNLIPENTTFPSSLPLNGSATWFTTTLSRASPPSNSSRGTISVSFNNTNWDVLRSTYGWSGIQFQAWARGEIDLCEEETVVVYVVGANEFWIDDRQYFGGDMYAYKLAPVVVNLGRGKHKLDVRVAHDIRAFGGGMPPSVGVEVDVRVANGGLVAVEKGVVVSDLVAGRLAGRWVSVPVRNEEMEGWIEVLEVSGGDNSTTVAIGEGYLPLRIAPGQSRPVKFLVEEIGFNSSALAVNFKYKLEHGAKENWISVRKSLTVVANLNLPQKYTFLHPSGIVSYAILRPPPSTSSCAPHGNDTLPILLAFHGAGVEADSDQSKSQYDGMPDVCSWVFIPSGVTTWSGDDWHIWGFADVEAGIKAIPQWMKDTNWDGQGIDLDKWVITGHSNGGQGTWYALTHRNDKVIAAAPLSGYLSIPAYVPYHMWHESDPKKMSMVLASLNSYKHELLTQNMVGTPIIQQHGREDDNVPVFHSRRMSQLITEAGWEADYWEIPGRGHWWEGVMLDGGLSPFLRHYLEERPVISELPSNFSIVTANPADMGARGGIVIDQLYMPDQLGRIDVGVSASLWHLQASNIRRWHFEKPRSSESELPTRVIIDDQELEVPTQSEYWFVVSSSDWKLVERVGQQWGSLDAFLSTKGHFNIFLPQGSAIRPYHAEVASDISRNLFQYFAADSEISSKQFPANTTVGNSVFIGFPEDLGVPLSEISGEFSISKSEDAVFLQDASGYRRRYRIEPGMGLIYLYPLPNESLGIVLWGADEVGLRAAARLFPLRTGVGQPNFILLGSEAGWSGVGGVRAMGMFDFSWKISSAAYL</sequence>
<evidence type="ECO:0000313" key="3">
    <source>
        <dbReference type="EMBL" id="RPB00089.1"/>
    </source>
</evidence>
<dbReference type="STRING" id="1336337.A0A3N4JSU7"/>
<dbReference type="GO" id="GO:0008236">
    <property type="term" value="F:serine-type peptidase activity"/>
    <property type="evidence" value="ECO:0007669"/>
    <property type="project" value="InterPro"/>
</dbReference>
<dbReference type="OrthoDB" id="449091at2759"/>
<evidence type="ECO:0000259" key="2">
    <source>
        <dbReference type="Pfam" id="PF00326"/>
    </source>
</evidence>
<evidence type="ECO:0000256" key="1">
    <source>
        <dbReference type="ARBA" id="ARBA00022729"/>
    </source>
</evidence>
<dbReference type="PANTHER" id="PTHR43037:SF4">
    <property type="entry name" value="PEPTIDASE S9 PROLYL OLIGOPEPTIDASE CATALYTIC DOMAIN-CONTAINING PROTEIN"/>
    <property type="match status" value="1"/>
</dbReference>
<dbReference type="Pfam" id="PF00326">
    <property type="entry name" value="Peptidase_S9"/>
    <property type="match status" value="1"/>
</dbReference>
<name>A0A3N4JSU7_9PEZI</name>
<reference evidence="3 4" key="1">
    <citation type="journal article" date="2018" name="Nat. Ecol. Evol.">
        <title>Pezizomycetes genomes reveal the molecular basis of ectomycorrhizal truffle lifestyle.</title>
        <authorList>
            <person name="Murat C."/>
            <person name="Payen T."/>
            <person name="Noel B."/>
            <person name="Kuo A."/>
            <person name="Morin E."/>
            <person name="Chen J."/>
            <person name="Kohler A."/>
            <person name="Krizsan K."/>
            <person name="Balestrini R."/>
            <person name="Da Silva C."/>
            <person name="Montanini B."/>
            <person name="Hainaut M."/>
            <person name="Levati E."/>
            <person name="Barry K.W."/>
            <person name="Belfiori B."/>
            <person name="Cichocki N."/>
            <person name="Clum A."/>
            <person name="Dockter R.B."/>
            <person name="Fauchery L."/>
            <person name="Guy J."/>
            <person name="Iotti M."/>
            <person name="Le Tacon F."/>
            <person name="Lindquist E.A."/>
            <person name="Lipzen A."/>
            <person name="Malagnac F."/>
            <person name="Mello A."/>
            <person name="Molinier V."/>
            <person name="Miyauchi S."/>
            <person name="Poulain J."/>
            <person name="Riccioni C."/>
            <person name="Rubini A."/>
            <person name="Sitrit Y."/>
            <person name="Splivallo R."/>
            <person name="Traeger S."/>
            <person name="Wang M."/>
            <person name="Zifcakova L."/>
            <person name="Wipf D."/>
            <person name="Zambonelli A."/>
            <person name="Paolocci F."/>
            <person name="Nowrousian M."/>
            <person name="Ottonello S."/>
            <person name="Baldrian P."/>
            <person name="Spatafora J.W."/>
            <person name="Henrissat B."/>
            <person name="Nagy L.G."/>
            <person name="Aury J.M."/>
            <person name="Wincker P."/>
            <person name="Grigoriev I.V."/>
            <person name="Bonfante P."/>
            <person name="Martin F.M."/>
        </authorList>
    </citation>
    <scope>NUCLEOTIDE SEQUENCE [LARGE SCALE GENOMIC DNA]</scope>
    <source>
        <strain evidence="3 4">120613-1</strain>
    </source>
</reference>
<dbReference type="PANTHER" id="PTHR43037">
    <property type="entry name" value="UNNAMED PRODUCT-RELATED"/>
    <property type="match status" value="1"/>
</dbReference>